<accession>Q5P927</accession>
<dbReference type="HOGENOM" id="CLU_2821731_0_0_4"/>
<dbReference type="AlphaFoldDB" id="Q5P927"/>
<evidence type="ECO:0000313" key="1">
    <source>
        <dbReference type="EMBL" id="CAI06182.1"/>
    </source>
</evidence>
<gene>
    <name evidence="1" type="ORF">ebA107</name>
</gene>
<reference evidence="1" key="3">
    <citation type="submission" date="2004-11" db="EMBL/GenBank/DDBJ databases">
        <authorList>
            <person name="PROSCIENCE"/>
        </authorList>
    </citation>
    <scope>NUCLEOTIDE SEQUENCE</scope>
    <source>
        <strain evidence="1">EbN1</strain>
    </source>
</reference>
<reference evidence="1" key="2">
    <citation type="journal article" date="2004" name="Arch. Microbiol.">
        <title>Genes involved in the anaerobic degradation of toluene in a denitrifying bacterium, strain EbN1.</title>
        <authorList>
            <person name="Kube M."/>
            <person name="Heider J."/>
            <person name="Amann J."/>
            <person name="Hufnagel P."/>
            <person name="Kuehner S."/>
            <person name="Beck A."/>
            <person name="Reinhardt R."/>
            <person name="Rabus R."/>
        </authorList>
    </citation>
    <scope>NUCLEOTIDE SEQUENCE</scope>
    <source>
        <strain evidence="1">EbN1</strain>
    </source>
</reference>
<sequence>MATPPQAVRLRLLVSLFRTPADAGHGTRQPMWTKTSLVLATEIRFMSITPFRVARVIEQLRHVATR</sequence>
<dbReference type="EMBL" id="CR555306">
    <property type="protein sequence ID" value="CAI06182.1"/>
    <property type="molecule type" value="Genomic_DNA"/>
</dbReference>
<reference evidence="1" key="1">
    <citation type="journal article" date="2002" name="Arch. Microbiol.">
        <title>Genes involved in the anaerobic degradation of ethylbenzene in a denitrifying bacterium, strain EbN1.</title>
        <authorList>
            <person name="Rabus R."/>
            <person name="Kube M."/>
            <person name="Beck A."/>
            <person name="Widdel F."/>
            <person name="Reinhardt R."/>
        </authorList>
    </citation>
    <scope>NUCLEOTIDE SEQUENCE</scope>
    <source>
        <strain evidence="1">EbN1</strain>
    </source>
</reference>
<dbReference type="KEGG" id="eba:ebA107"/>
<dbReference type="Proteomes" id="UP000006552">
    <property type="component" value="Chromosome"/>
</dbReference>
<reference evidence="1" key="4">
    <citation type="journal article" date="2005" name="Arch. Microbiol.">
        <title>The genome sequence of an anaerobic aromatic-degrading denitrifying bacterium, strain EbN1.</title>
        <authorList>
            <person name="Rabus R."/>
            <person name="Kube M."/>
            <person name="Heider J."/>
            <person name="Beck A."/>
            <person name="Heitmann K."/>
            <person name="Widdel F."/>
            <person name="Reinhardt R."/>
        </authorList>
    </citation>
    <scope>NUCLEOTIDE SEQUENCE [LARGE SCALE GENOMIC DNA]</scope>
    <source>
        <strain evidence="1">EbN1</strain>
    </source>
</reference>
<proteinExistence type="predicted"/>
<name>Q5P927_AROAE</name>
<evidence type="ECO:0000313" key="2">
    <source>
        <dbReference type="Proteomes" id="UP000006552"/>
    </source>
</evidence>
<keyword evidence="2" id="KW-1185">Reference proteome</keyword>
<dbReference type="STRING" id="76114.ebA107"/>
<protein>
    <submittedName>
        <fullName evidence="1">Uncharacterized protein</fullName>
    </submittedName>
</protein>
<reference evidence="1" key="5">
    <citation type="journal article" date="2005" name="J. Bacteriol.">
        <title>Substrate-dependent regulation of anaerobic degradation pathways for toluene and ethylbenzene in a denitrifying bacterium, strain EbN1.</title>
        <authorList>
            <person name="Kuhner S."/>
            <person name="Wohlbrand L."/>
            <person name="Fritz I."/>
            <person name="Wruck W."/>
            <person name="Hultschig C."/>
            <person name="Hufnagel P."/>
            <person name="Kube M."/>
            <person name="Reinhardt R."/>
            <person name="Rabus R."/>
        </authorList>
    </citation>
    <scope>NUCLEOTIDE SEQUENCE</scope>
    <source>
        <strain evidence="1">EbN1</strain>
    </source>
</reference>
<organism evidence="1 2">
    <name type="scientific">Aromatoleum aromaticum (strain DSM 19018 / LMG 30748 / EbN1)</name>
    <name type="common">Azoarcus sp. (strain EbN1)</name>
    <dbReference type="NCBI Taxonomy" id="76114"/>
    <lineage>
        <taxon>Bacteria</taxon>
        <taxon>Pseudomonadati</taxon>
        <taxon>Pseudomonadota</taxon>
        <taxon>Betaproteobacteria</taxon>
        <taxon>Rhodocyclales</taxon>
        <taxon>Rhodocyclaceae</taxon>
        <taxon>Aromatoleum</taxon>
    </lineage>
</organism>